<dbReference type="Gene3D" id="3.40.190.10">
    <property type="entry name" value="Periplasmic binding protein-like II"/>
    <property type="match status" value="1"/>
</dbReference>
<evidence type="ECO:0000313" key="3">
    <source>
        <dbReference type="EMBL" id="MFC7405454.1"/>
    </source>
</evidence>
<dbReference type="InterPro" id="IPR000914">
    <property type="entry name" value="SBP_5_dom"/>
</dbReference>
<feature type="domain" description="Solute-binding protein family 5" evidence="2">
    <location>
        <begin position="139"/>
        <end position="542"/>
    </location>
</feature>
<dbReference type="Proteomes" id="UP001596455">
    <property type="component" value="Unassembled WGS sequence"/>
</dbReference>
<reference evidence="4" key="1">
    <citation type="journal article" date="2019" name="Int. J. Syst. Evol. Microbiol.">
        <title>The Global Catalogue of Microorganisms (GCM) 10K type strain sequencing project: providing services to taxonomists for standard genome sequencing and annotation.</title>
        <authorList>
            <consortium name="The Broad Institute Genomics Platform"/>
            <consortium name="The Broad Institute Genome Sequencing Center for Infectious Disease"/>
            <person name="Wu L."/>
            <person name="Ma J."/>
        </authorList>
    </citation>
    <scope>NUCLEOTIDE SEQUENCE [LARGE SCALE GENOMIC DNA]</scope>
    <source>
        <strain evidence="4">JCM 1490</strain>
    </source>
</reference>
<dbReference type="Pfam" id="PF00496">
    <property type="entry name" value="SBP_bac_5"/>
    <property type="match status" value="1"/>
</dbReference>
<dbReference type="Gene3D" id="3.10.105.10">
    <property type="entry name" value="Dipeptide-binding Protein, Domain 3"/>
    <property type="match status" value="1"/>
</dbReference>
<dbReference type="EMBL" id="JBHTCQ010000002">
    <property type="protein sequence ID" value="MFC7405454.1"/>
    <property type="molecule type" value="Genomic_DNA"/>
</dbReference>
<keyword evidence="4" id="KW-1185">Reference proteome</keyword>
<gene>
    <name evidence="3" type="ORF">ACFQQL_10085</name>
</gene>
<name>A0ABW2Q7P3_9MICO</name>
<accession>A0ABW2Q7P3</accession>
<dbReference type="InterPro" id="IPR039424">
    <property type="entry name" value="SBP_5"/>
</dbReference>
<dbReference type="PANTHER" id="PTHR30290">
    <property type="entry name" value="PERIPLASMIC BINDING COMPONENT OF ABC TRANSPORTER"/>
    <property type="match status" value="1"/>
</dbReference>
<organism evidence="3 4">
    <name type="scientific">Georgenia alba</name>
    <dbReference type="NCBI Taxonomy" id="2233858"/>
    <lineage>
        <taxon>Bacteria</taxon>
        <taxon>Bacillati</taxon>
        <taxon>Actinomycetota</taxon>
        <taxon>Actinomycetes</taxon>
        <taxon>Micrococcales</taxon>
        <taxon>Bogoriellaceae</taxon>
        <taxon>Georgenia</taxon>
    </lineage>
</organism>
<evidence type="ECO:0000313" key="4">
    <source>
        <dbReference type="Proteomes" id="UP001596455"/>
    </source>
</evidence>
<feature type="region of interest" description="Disordered" evidence="1">
    <location>
        <begin position="37"/>
        <end position="71"/>
    </location>
</feature>
<dbReference type="CDD" id="cd08500">
    <property type="entry name" value="PBP2_NikA_DppA_OppA_like_4"/>
    <property type="match status" value="1"/>
</dbReference>
<evidence type="ECO:0000256" key="1">
    <source>
        <dbReference type="SAM" id="MobiDB-lite"/>
    </source>
</evidence>
<dbReference type="RefSeq" id="WP_382393908.1">
    <property type="nucleotide sequence ID" value="NZ_JBHTCQ010000002.1"/>
</dbReference>
<comment type="caution">
    <text evidence="3">The sequence shown here is derived from an EMBL/GenBank/DDBJ whole genome shotgun (WGS) entry which is preliminary data.</text>
</comment>
<evidence type="ECO:0000259" key="2">
    <source>
        <dbReference type="Pfam" id="PF00496"/>
    </source>
</evidence>
<proteinExistence type="predicted"/>
<protein>
    <submittedName>
        <fullName evidence="3">ABC transporter substrate-binding protein</fullName>
    </submittedName>
</protein>
<sequence>MNPKLTTRTGARLWTRRDMLRVGGGAAALVTLTMAGCSPDGGGTREGSGNTTPDPNRPNEAPGLTDRVEAGDLPPLEERLPVESDRLIVETPEFGEYGGTYHGAVLGQGDDPWLSRMIAYEPMLRVDPAIEEVGLPGTFKAIEVNDDATRFTIRMREGLRWSDGEPVTADDVMFAIEDVYFNTDLYPVPPTLLAVNDEPCQAERVDDHTVVLRFPRSKGDFIDEASRNANWDQTNLLFFPKHYLQDFLPHLNDRAQTLAQEAGFGDWTSYWEDRIQWWNNPERPVLYAWIVTNPLNQGTVTVLERNPYYWKVDPEGAQLPFIDRLEFEVVQEEEVMLLKGVNGELDFHARHFNYDQNKPVLAEGRQDGGYDFVTVETTSMNRLIVALNLNHQDEELREIFQNKDFRIGLSHAIDRQDIIDTVYQRQGEPWQAAPHADSEFYDEEFAKQYTQFDVDLANQHLDAAGLTEKDGEGFRLRPNGERLQFQIDITDLFPEWAPAADMITQYWAEVGVDAQVNPIERTLFYDRKLPDANAFDASVWAGDGGLKIEMLEPRWYFPNGNESNFGVQWAEWYASRGTGESALEPPPETRRQMELYRQIPLEPDPEAQKELFRQILQIAKEQFYAIGVALPTDGYAIKKNNLHNVVESYPDSWLHLTPGPVNIPTWFFSD</sequence>
<dbReference type="PANTHER" id="PTHR30290:SF62">
    <property type="entry name" value="OLIGOPEPTIDE ABC TRANSPORTER, PERIPLASMIC OLIGOPEPTIDE-BINDING PROTEIN"/>
    <property type="match status" value="1"/>
</dbReference>
<dbReference type="SUPFAM" id="SSF53850">
    <property type="entry name" value="Periplasmic binding protein-like II"/>
    <property type="match status" value="1"/>
</dbReference>